<dbReference type="PANTHER" id="PTHR21090:SF5">
    <property type="entry name" value="PENTAFUNCTIONAL AROM POLYPEPTIDE"/>
    <property type="match status" value="1"/>
</dbReference>
<dbReference type="CDD" id="cd01556">
    <property type="entry name" value="EPSP_synthase"/>
    <property type="match status" value="1"/>
</dbReference>
<keyword evidence="7" id="KW-0963">Cytoplasm</keyword>
<keyword evidence="10" id="KW-1185">Reference proteome</keyword>
<feature type="binding site" evidence="7">
    <location>
        <position position="177"/>
    </location>
    <ligand>
        <name>3-phosphoshikimate</name>
        <dbReference type="ChEBI" id="CHEBI:145989"/>
    </ligand>
</feature>
<comment type="caution">
    <text evidence="7">Lacks conserved residue(s) required for the propagation of feature annotation.</text>
</comment>
<dbReference type="HAMAP" id="MF_00210">
    <property type="entry name" value="EPSP_synth"/>
    <property type="match status" value="1"/>
</dbReference>
<evidence type="ECO:0000256" key="3">
    <source>
        <dbReference type="ARBA" id="ARBA00022605"/>
    </source>
</evidence>
<feature type="binding site" evidence="7">
    <location>
        <position position="321"/>
    </location>
    <ligand>
        <name>3-phosphoshikimate</name>
        <dbReference type="ChEBI" id="CHEBI:145989"/>
    </ligand>
</feature>
<feature type="binding site" evidence="7">
    <location>
        <position position="418"/>
    </location>
    <ligand>
        <name>phosphoenolpyruvate</name>
        <dbReference type="ChEBI" id="CHEBI:58702"/>
    </ligand>
</feature>
<feature type="binding site" evidence="7">
    <location>
        <position position="34"/>
    </location>
    <ligand>
        <name>3-phosphoshikimate</name>
        <dbReference type="ChEBI" id="CHEBI:145989"/>
    </ligand>
</feature>
<gene>
    <name evidence="9" type="primary">aroA1</name>
    <name evidence="7" type="synonym">aroA</name>
    <name evidence="9" type="ORF">ABA31_01800</name>
</gene>
<feature type="binding site" evidence="7">
    <location>
        <position position="29"/>
    </location>
    <ligand>
        <name>3-phosphoshikimate</name>
        <dbReference type="ChEBI" id="CHEBI:145989"/>
    </ligand>
</feature>
<organism evidence="9 10">
    <name type="scientific">Agrococcus baldri</name>
    <dbReference type="NCBI Taxonomy" id="153730"/>
    <lineage>
        <taxon>Bacteria</taxon>
        <taxon>Bacillati</taxon>
        <taxon>Actinomycetota</taxon>
        <taxon>Actinomycetes</taxon>
        <taxon>Micrococcales</taxon>
        <taxon>Microbacteriaceae</taxon>
        <taxon>Agrococcus</taxon>
    </lineage>
</organism>
<dbReference type="InterPro" id="IPR006264">
    <property type="entry name" value="EPSP_synthase"/>
</dbReference>
<dbReference type="InterPro" id="IPR023193">
    <property type="entry name" value="EPSP_synthase_CS"/>
</dbReference>
<evidence type="ECO:0000259" key="8">
    <source>
        <dbReference type="Pfam" id="PF00275"/>
    </source>
</evidence>
<dbReference type="InterPro" id="IPR013792">
    <property type="entry name" value="RNA3'P_cycl/enolpyr_Trfase_a/b"/>
</dbReference>
<dbReference type="EMBL" id="BJUU01000001">
    <property type="protein sequence ID" value="GEK78829.1"/>
    <property type="molecule type" value="Genomic_DNA"/>
</dbReference>
<dbReference type="Pfam" id="PF00275">
    <property type="entry name" value="EPSP_synthase"/>
    <property type="match status" value="1"/>
</dbReference>
<comment type="similarity">
    <text evidence="2 7">Belongs to the EPSP synthase family.</text>
</comment>
<keyword evidence="5 7" id="KW-0057">Aromatic amino acid biosynthesis</keyword>
<evidence type="ECO:0000313" key="9">
    <source>
        <dbReference type="EMBL" id="GEK78829.1"/>
    </source>
</evidence>
<sequence length="450" mass="46128">MSQPEHSRPWTAPTATARIDARVQLPGSKSLTNRALLLAALADGPSTLHRPLRSRDAAIMAEGLRALGAAIREVPGDGAFGPDLEIAPAPVTGGGSIDCGLAGTAMRFLPIVAALGDGPVAFDGDPHARKRPMQQTIAALQGLGVRVDADEPRLPFTVHGAGGVAGGELEIDASASSQFVSALLLAAPRFERGLTLHHRGERLPSLPHIEMTLEALRQRGVDARSTGEASWRVEPGPIAALDEQIEPDLSNAAPFLAAVVAVGGRVVLDGWPESTTQVGRMLPELLAAFGARSRVADGSLTVEAAGGEIPGASLDMHAAGELSPTVVALGALASGPVEVTGIGHTRGHETDRIRALIDNIAALGGRATELPDGIRVEPGPLAGGDWSAYDDHRIATAGAVLGLRVPGVEVDDIGATAKTIPEFPELWAAMLEGRDLEPGATPGPTGAGPG</sequence>
<feature type="binding site" evidence="7">
    <location>
        <position position="348"/>
    </location>
    <ligand>
        <name>3-phosphoshikimate</name>
        <dbReference type="ChEBI" id="CHEBI:145989"/>
    </ligand>
</feature>
<dbReference type="SUPFAM" id="SSF55205">
    <property type="entry name" value="EPT/RTPC-like"/>
    <property type="match status" value="1"/>
</dbReference>
<comment type="caution">
    <text evidence="9">The sequence shown here is derived from an EMBL/GenBank/DDBJ whole genome shotgun (WGS) entry which is preliminary data.</text>
</comment>
<protein>
    <recommendedName>
        <fullName evidence="7">3-phosphoshikimate 1-carboxyvinyltransferase</fullName>
        <ecNumber evidence="7">2.5.1.19</ecNumber>
    </recommendedName>
    <alternativeName>
        <fullName evidence="7">5-enolpyruvylshikimate-3-phosphate synthase</fullName>
        <shortName evidence="7">EPSP synthase</shortName>
        <shortName evidence="7">EPSPS</shortName>
    </alternativeName>
</protein>
<proteinExistence type="inferred from homology"/>
<dbReference type="AlphaFoldDB" id="A0AA87R900"/>
<evidence type="ECO:0000313" key="10">
    <source>
        <dbReference type="Proteomes" id="UP000321749"/>
    </source>
</evidence>
<dbReference type="Proteomes" id="UP000321749">
    <property type="component" value="Unassembled WGS sequence"/>
</dbReference>
<feature type="binding site" evidence="7">
    <location>
        <position position="131"/>
    </location>
    <ligand>
        <name>phosphoenolpyruvate</name>
        <dbReference type="ChEBI" id="CHEBI:58702"/>
    </ligand>
</feature>
<feature type="binding site" evidence="7">
    <location>
        <position position="176"/>
    </location>
    <ligand>
        <name>3-phosphoshikimate</name>
        <dbReference type="ChEBI" id="CHEBI:145989"/>
    </ligand>
</feature>
<feature type="binding site" evidence="7">
    <location>
        <position position="103"/>
    </location>
    <ligand>
        <name>phosphoenolpyruvate</name>
        <dbReference type="ChEBI" id="CHEBI:58702"/>
    </ligand>
</feature>
<dbReference type="InterPro" id="IPR001986">
    <property type="entry name" value="Enolpyruvate_Tfrase_dom"/>
</dbReference>
<dbReference type="FunFam" id="3.65.10.10:FF:000011">
    <property type="entry name" value="3-phosphoshikimate 1-carboxyvinyltransferase"/>
    <property type="match status" value="1"/>
</dbReference>
<feature type="binding site" evidence="7">
    <location>
        <position position="205"/>
    </location>
    <ligand>
        <name>3-phosphoshikimate</name>
        <dbReference type="ChEBI" id="CHEBI:145989"/>
    </ligand>
</feature>
<comment type="subunit">
    <text evidence="7">Monomer.</text>
</comment>
<comment type="function">
    <text evidence="7">Catalyzes the transfer of the enolpyruvyl moiety of phosphoenolpyruvate (PEP) to the 5-hydroxyl of shikimate-3-phosphate (S3P) to produce enolpyruvyl shikimate-3-phosphate and inorganic phosphate.</text>
</comment>
<feature type="domain" description="Enolpyruvate transferase" evidence="8">
    <location>
        <begin position="15"/>
        <end position="425"/>
    </location>
</feature>
<feature type="active site" description="Proton acceptor" evidence="7">
    <location>
        <position position="321"/>
    </location>
</feature>
<evidence type="ECO:0000256" key="1">
    <source>
        <dbReference type="ARBA" id="ARBA00004811"/>
    </source>
</evidence>
<dbReference type="GO" id="GO:0009423">
    <property type="term" value="P:chorismate biosynthetic process"/>
    <property type="evidence" value="ECO:0007669"/>
    <property type="project" value="UniProtKB-UniRule"/>
</dbReference>
<dbReference type="InterPro" id="IPR036968">
    <property type="entry name" value="Enolpyruvate_Tfrase_sf"/>
</dbReference>
<feature type="binding site" evidence="7">
    <location>
        <position position="178"/>
    </location>
    <ligand>
        <name>3-phosphoshikimate</name>
        <dbReference type="ChEBI" id="CHEBI:145989"/>
    </ligand>
</feature>
<reference evidence="9 10" key="1">
    <citation type="submission" date="2019-07" db="EMBL/GenBank/DDBJ databases">
        <title>Whole genome shotgun sequence of Agrococcus baldri NBRC 103055.</title>
        <authorList>
            <person name="Hosoyama A."/>
            <person name="Uohara A."/>
            <person name="Ohji S."/>
            <person name="Ichikawa N."/>
        </authorList>
    </citation>
    <scope>NUCLEOTIDE SEQUENCE [LARGE SCALE GENOMIC DNA]</scope>
    <source>
        <strain evidence="9 10">NBRC 103055</strain>
    </source>
</reference>
<dbReference type="GO" id="GO:0009073">
    <property type="term" value="P:aromatic amino acid family biosynthetic process"/>
    <property type="evidence" value="ECO:0007669"/>
    <property type="project" value="UniProtKB-KW"/>
</dbReference>
<dbReference type="GO" id="GO:0003866">
    <property type="term" value="F:3-phosphoshikimate 1-carboxyvinyltransferase activity"/>
    <property type="evidence" value="ECO:0007669"/>
    <property type="project" value="UniProtKB-UniRule"/>
</dbReference>
<evidence type="ECO:0000256" key="4">
    <source>
        <dbReference type="ARBA" id="ARBA00022679"/>
    </source>
</evidence>
<dbReference type="Gene3D" id="3.65.10.10">
    <property type="entry name" value="Enolpyruvate transferase domain"/>
    <property type="match status" value="2"/>
</dbReference>
<evidence type="ECO:0000256" key="2">
    <source>
        <dbReference type="ARBA" id="ARBA00009948"/>
    </source>
</evidence>
<comment type="subcellular location">
    <subcellularLocation>
        <location evidence="7">Cytoplasm</location>
    </subcellularLocation>
</comment>
<feature type="binding site" evidence="7">
    <location>
        <position position="352"/>
    </location>
    <ligand>
        <name>phosphoenolpyruvate</name>
        <dbReference type="ChEBI" id="CHEBI:58702"/>
    </ligand>
</feature>
<feature type="binding site" evidence="7">
    <location>
        <position position="30"/>
    </location>
    <ligand>
        <name>3-phosphoshikimate</name>
        <dbReference type="ChEBI" id="CHEBI:145989"/>
    </ligand>
</feature>
<dbReference type="PANTHER" id="PTHR21090">
    <property type="entry name" value="AROM/DEHYDROQUINATE SYNTHASE"/>
    <property type="match status" value="1"/>
</dbReference>
<keyword evidence="4 7" id="KW-0808">Transferase</keyword>
<feature type="binding site" evidence="7">
    <location>
        <position position="29"/>
    </location>
    <ligand>
        <name>phosphoenolpyruvate</name>
        <dbReference type="ChEBI" id="CHEBI:58702"/>
    </ligand>
</feature>
<dbReference type="NCBIfam" id="TIGR01356">
    <property type="entry name" value="aroA"/>
    <property type="match status" value="1"/>
</dbReference>
<keyword evidence="3 7" id="KW-0028">Amino-acid biosynthesis</keyword>
<accession>A0AA87R900</accession>
<dbReference type="GO" id="GO:0005737">
    <property type="term" value="C:cytoplasm"/>
    <property type="evidence" value="ECO:0007669"/>
    <property type="project" value="UniProtKB-SubCell"/>
</dbReference>
<evidence type="ECO:0000256" key="5">
    <source>
        <dbReference type="ARBA" id="ARBA00023141"/>
    </source>
</evidence>
<feature type="binding site" evidence="7">
    <location>
        <position position="393"/>
    </location>
    <ligand>
        <name>phosphoenolpyruvate</name>
        <dbReference type="ChEBI" id="CHEBI:58702"/>
    </ligand>
</feature>
<dbReference type="PIRSF" id="PIRSF000505">
    <property type="entry name" value="EPSPS"/>
    <property type="match status" value="1"/>
</dbReference>
<evidence type="ECO:0000256" key="6">
    <source>
        <dbReference type="ARBA" id="ARBA00044633"/>
    </source>
</evidence>
<name>A0AA87R900_9MICO</name>
<comment type="pathway">
    <text evidence="1 7">Metabolic intermediate biosynthesis; chorismate biosynthesis; chorismate from D-erythrose 4-phosphate and phosphoenolpyruvate: step 6/7.</text>
</comment>
<dbReference type="GO" id="GO:0008652">
    <property type="term" value="P:amino acid biosynthetic process"/>
    <property type="evidence" value="ECO:0007669"/>
    <property type="project" value="UniProtKB-KW"/>
</dbReference>
<comment type="catalytic activity">
    <reaction evidence="6">
        <text>3-phosphoshikimate + phosphoenolpyruvate = 5-O-(1-carboxyvinyl)-3-phosphoshikimate + phosphate</text>
        <dbReference type="Rhea" id="RHEA:21256"/>
        <dbReference type="ChEBI" id="CHEBI:43474"/>
        <dbReference type="ChEBI" id="CHEBI:57701"/>
        <dbReference type="ChEBI" id="CHEBI:58702"/>
        <dbReference type="ChEBI" id="CHEBI:145989"/>
        <dbReference type="EC" id="2.5.1.19"/>
    </reaction>
    <physiologicalReaction direction="left-to-right" evidence="6">
        <dbReference type="Rhea" id="RHEA:21257"/>
    </physiologicalReaction>
</comment>
<evidence type="ECO:0000256" key="7">
    <source>
        <dbReference type="HAMAP-Rule" id="MF_00210"/>
    </source>
</evidence>
<dbReference type="RefSeq" id="WP_146792225.1">
    <property type="nucleotide sequence ID" value="NZ_BJUU01000001.1"/>
</dbReference>
<dbReference type="PROSITE" id="PS00885">
    <property type="entry name" value="EPSP_SYNTHASE_2"/>
    <property type="match status" value="1"/>
</dbReference>
<feature type="binding site" evidence="7">
    <location>
        <position position="178"/>
    </location>
    <ligand>
        <name>phosphoenolpyruvate</name>
        <dbReference type="ChEBI" id="CHEBI:58702"/>
    </ligand>
</feature>
<dbReference type="EC" id="2.5.1.19" evidence="7"/>